<evidence type="ECO:0000313" key="3">
    <source>
        <dbReference type="EMBL" id="SHG45203.1"/>
    </source>
</evidence>
<dbReference type="EMBL" id="FQWQ01000001">
    <property type="protein sequence ID" value="SHG45203.1"/>
    <property type="molecule type" value="Genomic_DNA"/>
</dbReference>
<dbReference type="PROSITE" id="PS50110">
    <property type="entry name" value="RESPONSE_REGULATORY"/>
    <property type="match status" value="1"/>
</dbReference>
<dbReference type="AlphaFoldDB" id="A0A1M5JYU1"/>
<evidence type="ECO:0000313" key="4">
    <source>
        <dbReference type="Proteomes" id="UP000184212"/>
    </source>
</evidence>
<dbReference type="SMART" id="SM00448">
    <property type="entry name" value="REC"/>
    <property type="match status" value="1"/>
</dbReference>
<dbReference type="InterPro" id="IPR011006">
    <property type="entry name" value="CheY-like_superfamily"/>
</dbReference>
<dbReference type="InterPro" id="IPR001789">
    <property type="entry name" value="Sig_transdc_resp-reg_receiver"/>
</dbReference>
<dbReference type="STRING" id="947013.SAMN04488109_0335"/>
<feature type="domain" description="Response regulatory" evidence="2">
    <location>
        <begin position="7"/>
        <end position="134"/>
    </location>
</feature>
<dbReference type="RefSeq" id="WP_073130364.1">
    <property type="nucleotide sequence ID" value="NZ_FQWQ01000001.1"/>
</dbReference>
<accession>A0A1M5JYU1</accession>
<reference evidence="3 4" key="1">
    <citation type="submission" date="2016-11" db="EMBL/GenBank/DDBJ databases">
        <authorList>
            <person name="Jaros S."/>
            <person name="Januszkiewicz K."/>
            <person name="Wedrychowicz H."/>
        </authorList>
    </citation>
    <scope>NUCLEOTIDE SEQUENCE [LARGE SCALE GENOMIC DNA]</scope>
    <source>
        <strain evidence="3 4">DSM 24574</strain>
    </source>
</reference>
<proteinExistence type="predicted"/>
<evidence type="ECO:0000256" key="1">
    <source>
        <dbReference type="PROSITE-ProRule" id="PRU00169"/>
    </source>
</evidence>
<dbReference type="PANTHER" id="PTHR44520:SF2">
    <property type="entry name" value="RESPONSE REGULATOR RCP1"/>
    <property type="match status" value="1"/>
</dbReference>
<dbReference type="InterPro" id="IPR052893">
    <property type="entry name" value="TCS_response_regulator"/>
</dbReference>
<sequence>MTTNTPIIALVDDDKVFQLTSSRTLRAANLANNILQFENGEEALQFLKEHASESDALPDYIFLDINMPYVDGWMFLEDYATLKLNLKKEISIYMVSSSIDPRDVNRAKQDKNVREYIIKPVSREKFIELLNRAAA</sequence>
<dbReference type="GO" id="GO:0000160">
    <property type="term" value="P:phosphorelay signal transduction system"/>
    <property type="evidence" value="ECO:0007669"/>
    <property type="project" value="InterPro"/>
</dbReference>
<name>A0A1M5JYU1_9BACT</name>
<dbReference type="Pfam" id="PF00072">
    <property type="entry name" value="Response_reg"/>
    <property type="match status" value="1"/>
</dbReference>
<dbReference type="Proteomes" id="UP000184212">
    <property type="component" value="Unassembled WGS sequence"/>
</dbReference>
<protein>
    <submittedName>
        <fullName evidence="3">Response regulator receiver domain-containing protein</fullName>
    </submittedName>
</protein>
<feature type="modified residue" description="4-aspartylphosphate" evidence="1">
    <location>
        <position position="64"/>
    </location>
</feature>
<dbReference type="Gene3D" id="3.40.50.2300">
    <property type="match status" value="1"/>
</dbReference>
<organism evidence="3 4">
    <name type="scientific">Chryseolinea serpens</name>
    <dbReference type="NCBI Taxonomy" id="947013"/>
    <lineage>
        <taxon>Bacteria</taxon>
        <taxon>Pseudomonadati</taxon>
        <taxon>Bacteroidota</taxon>
        <taxon>Cytophagia</taxon>
        <taxon>Cytophagales</taxon>
        <taxon>Fulvivirgaceae</taxon>
        <taxon>Chryseolinea</taxon>
    </lineage>
</organism>
<gene>
    <name evidence="3" type="ORF">SAMN04488109_0335</name>
</gene>
<evidence type="ECO:0000259" key="2">
    <source>
        <dbReference type="PROSITE" id="PS50110"/>
    </source>
</evidence>
<keyword evidence="4" id="KW-1185">Reference proteome</keyword>
<dbReference type="OrthoDB" id="1524091at2"/>
<dbReference type="SUPFAM" id="SSF52172">
    <property type="entry name" value="CheY-like"/>
    <property type="match status" value="1"/>
</dbReference>
<dbReference type="PANTHER" id="PTHR44520">
    <property type="entry name" value="RESPONSE REGULATOR RCP1-RELATED"/>
    <property type="match status" value="1"/>
</dbReference>
<keyword evidence="1" id="KW-0597">Phosphoprotein</keyword>